<dbReference type="PROSITE" id="PS50853">
    <property type="entry name" value="FN3"/>
    <property type="match status" value="1"/>
</dbReference>
<dbReference type="InterPro" id="IPR036179">
    <property type="entry name" value="Ig-like_dom_sf"/>
</dbReference>
<dbReference type="PANTHER" id="PTHR11640:SF134">
    <property type="entry name" value="ECHINOID, ISOFORM A-RELATED"/>
    <property type="match status" value="1"/>
</dbReference>
<evidence type="ECO:0000256" key="6">
    <source>
        <dbReference type="ARBA" id="ARBA00023319"/>
    </source>
</evidence>
<dbReference type="SMART" id="SM00409">
    <property type="entry name" value="IG"/>
    <property type="match status" value="7"/>
</dbReference>
<dbReference type="SUPFAM" id="SSF48726">
    <property type="entry name" value="Immunoglobulin"/>
    <property type="match status" value="6"/>
</dbReference>
<dbReference type="CDD" id="cd00096">
    <property type="entry name" value="Ig"/>
    <property type="match status" value="3"/>
</dbReference>
<feature type="domain" description="Ig-like" evidence="9">
    <location>
        <begin position="502"/>
        <end position="611"/>
    </location>
</feature>
<dbReference type="OMA" id="PFNSKRI"/>
<feature type="transmembrane region" description="Helical" evidence="8">
    <location>
        <begin position="917"/>
        <end position="940"/>
    </location>
</feature>
<dbReference type="EMBL" id="JAPWDV010000002">
    <property type="protein sequence ID" value="KAJ6219972.1"/>
    <property type="molecule type" value="Genomic_DNA"/>
</dbReference>
<protein>
    <submittedName>
        <fullName evidence="11">Uncharacterized protein</fullName>
    </submittedName>
</protein>
<dbReference type="SUPFAM" id="SSF49265">
    <property type="entry name" value="Fibronectin type III"/>
    <property type="match status" value="1"/>
</dbReference>
<dbReference type="Pfam" id="PF13927">
    <property type="entry name" value="Ig_3"/>
    <property type="match status" value="5"/>
</dbReference>
<keyword evidence="8" id="KW-1133">Transmembrane helix</keyword>
<dbReference type="InterPro" id="IPR036116">
    <property type="entry name" value="FN3_sf"/>
</dbReference>
<sequence>MEKVLNNKGSSSSINAEIRFENQNIASKDALEGETIRLECRFSPQLDTNPKQLIYYWHRKNNQRTEPVAIGHNSLDSDYQVEFEPNDGRFDLMIQRAQYDRDNGQFECKIKESGSGTEVKSRTYLVTILIPPGSPIITPNNPIAKEGELFRLACSSEGGSPDPVIQWYRNGVMLEGELSYGGTRNKPTTNTLVIKPTLELDGANYKCTVWNRATREERKLESTVSLTVHYKPRITVGPYNPLSVSNDGNAEMSCHVEANPPIRSVKWMKGGHIIATTNNHTILRVKPEDSGLYDCVADNGIGTSKESLRLAVLHGPQISMDTFKEATTGESVSVACNVVSNPQPHTIIWTKENDATFRQTGPLLKFSAITPDDIGYYVCSATATLKPSGAINGIERTSNATVQLQIQHKPGKTEISPGNPVAVAGRTFTLSCGANPPGYPTPEYEWWKEEKKPGMEIQKLGKRANYTFVGLHVSHEGRYFCQPSNSMGKGTIASVYLSVNEPASVAIAMKPQFVAKEGDTNFKLTCIGKGKPRPQVIWTHNEERINPESGEYRIENKDQNEDAVVKTVESTLYFEAMARKGANSLTANDRGTYACHFDNQIDVSAKSETVLRVEHTPVVRHTYNRVAFDVSETAVLQCKMSAFPAPKFEWFFSGKLLENYDRYGTNSTELPDDIHLGTLSIRNTRESDYGDYTCRASNSAGDDDEKTIIKLVKKSAPETPIQLEVLEVVSDSAILRWAEGFNGGFSNTEFIVNYNDGEKSRNESCRALNPCKITGLESRREYQFRVLAVNPRGYSQYSEPLKVVTKVNLKDMPSAFDSSYDRERNILVFHVETNDVSLRLVAKIEIRSEATHQWTPLTNVQVLSDLENVYLKSTPEQITDIRVILCLQSNDSWCGYEHLVKMDAAHIREPKAVTDHLVGVVIVSAICALLAVVLILCCCWKKKDKPEKKDFESDTSNDSRPGKTIGQNFYSSHDNKGLMSDMDTANMNKLASGIYGSTMGPMVGGHMPQNYYLTENGNSDPSPNGSNETGQTEFWNSMKSNMLHDNMNETDINYNGGYNVMNSQMFDPNSYMNSYSYYPTQGYQPLDEENLNRKNNLNMSYYDEMNGNAHYGGTIPIDMIHSNEAMKANQMYNGGGGGGGVGGDEVDYSTSRARVMSEIIV</sequence>
<gene>
    <name evidence="11" type="ORF">RDWZM_005784</name>
</gene>
<dbReference type="InterPro" id="IPR003961">
    <property type="entry name" value="FN3_dom"/>
</dbReference>
<feature type="compositionally biased region" description="Polar residues" evidence="7">
    <location>
        <begin position="954"/>
        <end position="972"/>
    </location>
</feature>
<comment type="subcellular location">
    <subcellularLocation>
        <location evidence="1">Membrane</location>
        <topology evidence="1">Single-pass type I membrane protein</topology>
    </subcellularLocation>
</comment>
<evidence type="ECO:0000256" key="1">
    <source>
        <dbReference type="ARBA" id="ARBA00004479"/>
    </source>
</evidence>
<dbReference type="GO" id="GO:0050839">
    <property type="term" value="F:cell adhesion molecule binding"/>
    <property type="evidence" value="ECO:0007669"/>
    <property type="project" value="TreeGrafter"/>
</dbReference>
<keyword evidence="12" id="KW-1185">Reference proteome</keyword>
<evidence type="ECO:0000256" key="3">
    <source>
        <dbReference type="ARBA" id="ARBA00023136"/>
    </source>
</evidence>
<keyword evidence="3 8" id="KW-0472">Membrane</keyword>
<feature type="region of interest" description="Disordered" evidence="7">
    <location>
        <begin position="947"/>
        <end position="974"/>
    </location>
</feature>
<dbReference type="InterPro" id="IPR051275">
    <property type="entry name" value="Cell_adhesion_signaling"/>
</dbReference>
<dbReference type="InterPro" id="IPR007110">
    <property type="entry name" value="Ig-like_dom"/>
</dbReference>
<dbReference type="PROSITE" id="PS50835">
    <property type="entry name" value="IG_LIKE"/>
    <property type="match status" value="7"/>
</dbReference>
<feature type="compositionally biased region" description="Low complexity" evidence="7">
    <location>
        <begin position="1016"/>
        <end position="1027"/>
    </location>
</feature>
<evidence type="ECO:0000259" key="9">
    <source>
        <dbReference type="PROSITE" id="PS50835"/>
    </source>
</evidence>
<evidence type="ECO:0000259" key="10">
    <source>
        <dbReference type="PROSITE" id="PS50853"/>
    </source>
</evidence>
<evidence type="ECO:0000313" key="12">
    <source>
        <dbReference type="Proteomes" id="UP001142055"/>
    </source>
</evidence>
<feature type="domain" description="Fibronectin type-III" evidence="10">
    <location>
        <begin position="719"/>
        <end position="808"/>
    </location>
</feature>
<evidence type="ECO:0000256" key="5">
    <source>
        <dbReference type="ARBA" id="ARBA00023180"/>
    </source>
</evidence>
<keyword evidence="4" id="KW-1015">Disulfide bond</keyword>
<keyword evidence="5" id="KW-0325">Glycoprotein</keyword>
<evidence type="ECO:0000313" key="11">
    <source>
        <dbReference type="EMBL" id="KAJ6219972.1"/>
    </source>
</evidence>
<dbReference type="GO" id="GO:0005911">
    <property type="term" value="C:cell-cell junction"/>
    <property type="evidence" value="ECO:0007669"/>
    <property type="project" value="TreeGrafter"/>
</dbReference>
<feature type="region of interest" description="Disordered" evidence="7">
    <location>
        <begin position="1010"/>
        <end position="1032"/>
    </location>
</feature>
<dbReference type="CDD" id="cd00063">
    <property type="entry name" value="FN3"/>
    <property type="match status" value="1"/>
</dbReference>
<feature type="domain" description="Ig-like" evidence="9">
    <location>
        <begin position="316"/>
        <end position="392"/>
    </location>
</feature>
<dbReference type="PANTHER" id="PTHR11640">
    <property type="entry name" value="NEPHRIN"/>
    <property type="match status" value="1"/>
</dbReference>
<dbReference type="InterPro" id="IPR003599">
    <property type="entry name" value="Ig_sub"/>
</dbReference>
<dbReference type="InterPro" id="IPR003598">
    <property type="entry name" value="Ig_sub2"/>
</dbReference>
<dbReference type="Pfam" id="PF07679">
    <property type="entry name" value="I-set"/>
    <property type="match status" value="1"/>
</dbReference>
<feature type="domain" description="Ig-like" evidence="9">
    <location>
        <begin position="617"/>
        <end position="709"/>
    </location>
</feature>
<evidence type="ECO:0000256" key="4">
    <source>
        <dbReference type="ARBA" id="ARBA00023157"/>
    </source>
</evidence>
<dbReference type="Pfam" id="PF00041">
    <property type="entry name" value="fn3"/>
    <property type="match status" value="1"/>
</dbReference>
<dbReference type="SMART" id="SM00060">
    <property type="entry name" value="FN3"/>
    <property type="match status" value="1"/>
</dbReference>
<dbReference type="Proteomes" id="UP001142055">
    <property type="component" value="Chromosome 2"/>
</dbReference>
<feature type="domain" description="Ig-like" evidence="9">
    <location>
        <begin position="232"/>
        <end position="311"/>
    </location>
</feature>
<name>A0A9Q0M8D8_BLOTA</name>
<dbReference type="AlphaFoldDB" id="A0A9Q0M8D8"/>
<evidence type="ECO:0000256" key="2">
    <source>
        <dbReference type="ARBA" id="ARBA00022737"/>
    </source>
</evidence>
<reference evidence="11" key="1">
    <citation type="submission" date="2022-12" db="EMBL/GenBank/DDBJ databases">
        <title>Genome assemblies of Blomia tropicalis.</title>
        <authorList>
            <person name="Cui Y."/>
        </authorList>
    </citation>
    <scope>NUCLEOTIDE SEQUENCE</scope>
    <source>
        <tissue evidence="11">Adult mites</tissue>
    </source>
</reference>
<dbReference type="GO" id="GO:0005886">
    <property type="term" value="C:plasma membrane"/>
    <property type="evidence" value="ECO:0007669"/>
    <property type="project" value="TreeGrafter"/>
</dbReference>
<dbReference type="GO" id="GO:0009653">
    <property type="term" value="P:anatomical structure morphogenesis"/>
    <property type="evidence" value="ECO:0007669"/>
    <property type="project" value="UniProtKB-ARBA"/>
</dbReference>
<keyword evidence="2" id="KW-0677">Repeat</keyword>
<keyword evidence="6" id="KW-0393">Immunoglobulin domain</keyword>
<evidence type="ECO:0000256" key="8">
    <source>
        <dbReference type="SAM" id="Phobius"/>
    </source>
</evidence>
<evidence type="ECO:0000256" key="7">
    <source>
        <dbReference type="SAM" id="MobiDB-lite"/>
    </source>
</evidence>
<dbReference type="InterPro" id="IPR013098">
    <property type="entry name" value="Ig_I-set"/>
</dbReference>
<feature type="domain" description="Ig-like" evidence="9">
    <location>
        <begin position="132"/>
        <end position="225"/>
    </location>
</feature>
<organism evidence="11 12">
    <name type="scientific">Blomia tropicalis</name>
    <name type="common">Mite</name>
    <dbReference type="NCBI Taxonomy" id="40697"/>
    <lineage>
        <taxon>Eukaryota</taxon>
        <taxon>Metazoa</taxon>
        <taxon>Ecdysozoa</taxon>
        <taxon>Arthropoda</taxon>
        <taxon>Chelicerata</taxon>
        <taxon>Arachnida</taxon>
        <taxon>Acari</taxon>
        <taxon>Acariformes</taxon>
        <taxon>Sarcoptiformes</taxon>
        <taxon>Astigmata</taxon>
        <taxon>Glycyphagoidea</taxon>
        <taxon>Echimyopodidae</taxon>
        <taxon>Blomia</taxon>
    </lineage>
</organism>
<dbReference type="GO" id="GO:0098609">
    <property type="term" value="P:cell-cell adhesion"/>
    <property type="evidence" value="ECO:0007669"/>
    <property type="project" value="TreeGrafter"/>
</dbReference>
<feature type="domain" description="Ig-like" evidence="9">
    <location>
        <begin position="32"/>
        <end position="127"/>
    </location>
</feature>
<dbReference type="InterPro" id="IPR013783">
    <property type="entry name" value="Ig-like_fold"/>
</dbReference>
<accession>A0A9Q0M8D8</accession>
<dbReference type="SMART" id="SM00408">
    <property type="entry name" value="IGc2"/>
    <property type="match status" value="6"/>
</dbReference>
<comment type="caution">
    <text evidence="11">The sequence shown here is derived from an EMBL/GenBank/DDBJ whole genome shotgun (WGS) entry which is preliminary data.</text>
</comment>
<feature type="domain" description="Ig-like" evidence="9">
    <location>
        <begin position="410"/>
        <end position="498"/>
    </location>
</feature>
<keyword evidence="8" id="KW-0812">Transmembrane</keyword>
<proteinExistence type="predicted"/>
<dbReference type="Gene3D" id="2.60.40.10">
    <property type="entry name" value="Immunoglobulins"/>
    <property type="match status" value="8"/>
</dbReference>
<dbReference type="GO" id="GO:0030154">
    <property type="term" value="P:cell differentiation"/>
    <property type="evidence" value="ECO:0007669"/>
    <property type="project" value="UniProtKB-ARBA"/>
</dbReference>